<dbReference type="AlphaFoldDB" id="A0A0F9MW77"/>
<sequence>MKRKRQPRKKKLKPHETMDGLKGLVEKNMWGHKVEWRKEGAYESIGVCTLCNAVVVIVLRPLGIENVYVGDVVNKECPNRQKEKE</sequence>
<dbReference type="EMBL" id="LAZR01009294">
    <property type="protein sequence ID" value="KKM73492.1"/>
    <property type="molecule type" value="Genomic_DNA"/>
</dbReference>
<protein>
    <submittedName>
        <fullName evidence="1">Uncharacterized protein</fullName>
    </submittedName>
</protein>
<proteinExistence type="predicted"/>
<name>A0A0F9MW77_9ZZZZ</name>
<reference evidence="1" key="1">
    <citation type="journal article" date="2015" name="Nature">
        <title>Complex archaea that bridge the gap between prokaryotes and eukaryotes.</title>
        <authorList>
            <person name="Spang A."/>
            <person name="Saw J.H."/>
            <person name="Jorgensen S.L."/>
            <person name="Zaremba-Niedzwiedzka K."/>
            <person name="Martijn J."/>
            <person name="Lind A.E."/>
            <person name="van Eijk R."/>
            <person name="Schleper C."/>
            <person name="Guy L."/>
            <person name="Ettema T.J."/>
        </authorList>
    </citation>
    <scope>NUCLEOTIDE SEQUENCE</scope>
</reference>
<evidence type="ECO:0000313" key="1">
    <source>
        <dbReference type="EMBL" id="KKM73492.1"/>
    </source>
</evidence>
<accession>A0A0F9MW77</accession>
<organism evidence="1">
    <name type="scientific">marine sediment metagenome</name>
    <dbReference type="NCBI Taxonomy" id="412755"/>
    <lineage>
        <taxon>unclassified sequences</taxon>
        <taxon>metagenomes</taxon>
        <taxon>ecological metagenomes</taxon>
    </lineage>
</organism>
<gene>
    <name evidence="1" type="ORF">LCGC14_1409880</name>
</gene>
<comment type="caution">
    <text evidence="1">The sequence shown here is derived from an EMBL/GenBank/DDBJ whole genome shotgun (WGS) entry which is preliminary data.</text>
</comment>